<accession>A0A1V3C7R3</accession>
<organism evidence="2 3">
    <name type="scientific">Nocardiopsis sinuspersici</name>
    <dbReference type="NCBI Taxonomy" id="501010"/>
    <lineage>
        <taxon>Bacteria</taxon>
        <taxon>Bacillati</taxon>
        <taxon>Actinomycetota</taxon>
        <taxon>Actinomycetes</taxon>
        <taxon>Streptosporangiales</taxon>
        <taxon>Nocardiopsidaceae</taxon>
        <taxon>Nocardiopsis</taxon>
    </lineage>
</organism>
<dbReference type="Proteomes" id="UP000189004">
    <property type="component" value="Unassembled WGS sequence"/>
</dbReference>
<evidence type="ECO:0000313" key="3">
    <source>
        <dbReference type="Proteomes" id="UP000189004"/>
    </source>
</evidence>
<evidence type="ECO:0000256" key="1">
    <source>
        <dbReference type="SAM" id="Phobius"/>
    </source>
</evidence>
<dbReference type="AlphaFoldDB" id="A0A1V3C7R3"/>
<dbReference type="RefSeq" id="WP_077693013.1">
    <property type="nucleotide sequence ID" value="NZ_MCOK01000001.1"/>
</dbReference>
<feature type="transmembrane region" description="Helical" evidence="1">
    <location>
        <begin position="238"/>
        <end position="261"/>
    </location>
</feature>
<evidence type="ECO:0000313" key="2">
    <source>
        <dbReference type="EMBL" id="OOC56566.1"/>
    </source>
</evidence>
<reference evidence="3" key="1">
    <citation type="submission" date="2016-08" db="EMBL/GenBank/DDBJ databases">
        <authorList>
            <person name="Tokovenko B."/>
            <person name="Kalinowski J."/>
        </authorList>
    </citation>
    <scope>NUCLEOTIDE SEQUENCE [LARGE SCALE GENOMIC DNA]</scope>
    <source>
        <strain evidence="3">UTMC102</strain>
    </source>
</reference>
<feature type="transmembrane region" description="Helical" evidence="1">
    <location>
        <begin position="214"/>
        <end position="232"/>
    </location>
</feature>
<keyword evidence="1" id="KW-0812">Transmembrane</keyword>
<gene>
    <name evidence="2" type="ORF">NOSIN_24320</name>
</gene>
<dbReference type="STRING" id="501010.NOSIN_24320"/>
<feature type="transmembrane region" description="Helical" evidence="1">
    <location>
        <begin position="189"/>
        <end position="209"/>
    </location>
</feature>
<keyword evidence="1" id="KW-0472">Membrane</keyword>
<dbReference type="OrthoDB" id="3424744at2"/>
<comment type="caution">
    <text evidence="2">The sequence shown here is derived from an EMBL/GenBank/DDBJ whole genome shotgun (WGS) entry which is preliminary data.</text>
</comment>
<sequence length="269" mass="28241">MNDQHKTHASIELIRRYARADAIAGEVLWSLESHLESCPSCRARLAEEVPGQAPRTAALVDRTWEALAPSLTTGPPVPRRGRLARLAGWTSPAMLPWVVGAALVAVLAVAVDSFFAVPGGRPLVLLLAPVIPVLGIAAVWTRSLDPAYELVTATPRAGLYLLLRRTVAVLAVVMPVLVVAGLTTGTSSVVWLLPCLACTAVTLALGSVIRLERAAAVVVTLWSLGVLAPGLLTSQLPVAVAPVAVPVWGAVFAVAAAVLMLRARSFVRM</sequence>
<evidence type="ECO:0008006" key="4">
    <source>
        <dbReference type="Google" id="ProtNLM"/>
    </source>
</evidence>
<proteinExistence type="predicted"/>
<feature type="transmembrane region" description="Helical" evidence="1">
    <location>
        <begin position="123"/>
        <end position="141"/>
    </location>
</feature>
<dbReference type="EMBL" id="MCOK01000001">
    <property type="protein sequence ID" value="OOC56566.1"/>
    <property type="molecule type" value="Genomic_DNA"/>
</dbReference>
<name>A0A1V3C7R3_9ACTN</name>
<keyword evidence="1" id="KW-1133">Transmembrane helix</keyword>
<keyword evidence="3" id="KW-1185">Reference proteome</keyword>
<feature type="transmembrane region" description="Helical" evidence="1">
    <location>
        <begin position="86"/>
        <end position="111"/>
    </location>
</feature>
<feature type="transmembrane region" description="Helical" evidence="1">
    <location>
        <begin position="162"/>
        <end position="183"/>
    </location>
</feature>
<protein>
    <recommendedName>
        <fullName evidence="4">Zinc-finger domain-containing protein</fullName>
    </recommendedName>
</protein>